<dbReference type="Proteomes" id="UP001579974">
    <property type="component" value="Unassembled WGS sequence"/>
</dbReference>
<evidence type="ECO:0000259" key="6">
    <source>
        <dbReference type="Pfam" id="PF06429"/>
    </source>
</evidence>
<dbReference type="PANTHER" id="PTHR30435">
    <property type="entry name" value="FLAGELLAR PROTEIN"/>
    <property type="match status" value="1"/>
</dbReference>
<dbReference type="InterPro" id="IPR010930">
    <property type="entry name" value="Flg_bb/hook_C_dom"/>
</dbReference>
<comment type="subcellular location">
    <subcellularLocation>
        <location evidence="1 4">Bacterial flagellum basal body</location>
    </subcellularLocation>
</comment>
<comment type="function">
    <text evidence="4">A flexible structure which links the flagellar filament to the drive apparatus in the basal body.</text>
</comment>
<evidence type="ECO:0000313" key="8">
    <source>
        <dbReference type="EMBL" id="MFB5191435.1"/>
    </source>
</evidence>
<dbReference type="InterPro" id="IPR020013">
    <property type="entry name" value="Flagellar_FlgE/F/G"/>
</dbReference>
<keyword evidence="8" id="KW-0966">Cell projection</keyword>
<comment type="similarity">
    <text evidence="2 4">Belongs to the flagella basal body rod proteins family.</text>
</comment>
<protein>
    <recommendedName>
        <fullName evidence="4">Flagellar hook protein FlgE</fullName>
    </recommendedName>
</protein>
<feature type="domain" description="Flagellar basal body rod protein N-terminal" evidence="5">
    <location>
        <begin position="6"/>
        <end position="35"/>
    </location>
</feature>
<comment type="caution">
    <text evidence="8">The sequence shown here is derived from an EMBL/GenBank/DDBJ whole genome shotgun (WGS) entry which is preliminary data.</text>
</comment>
<dbReference type="NCBIfam" id="TIGR03506">
    <property type="entry name" value="FlgEFG_subfam"/>
    <property type="match status" value="2"/>
</dbReference>
<dbReference type="SUPFAM" id="SSF117143">
    <property type="entry name" value="Flagellar hook protein flgE"/>
    <property type="match status" value="1"/>
</dbReference>
<dbReference type="Pfam" id="PF06429">
    <property type="entry name" value="Flg_bbr_C"/>
    <property type="match status" value="1"/>
</dbReference>
<dbReference type="InterPro" id="IPR037925">
    <property type="entry name" value="FlgE/F/G-like"/>
</dbReference>
<evidence type="ECO:0000313" key="9">
    <source>
        <dbReference type="Proteomes" id="UP001579974"/>
    </source>
</evidence>
<feature type="domain" description="Flagellar hook protein FlgE/F/G-like D1" evidence="7">
    <location>
        <begin position="96"/>
        <end position="194"/>
    </location>
</feature>
<dbReference type="InterPro" id="IPR019776">
    <property type="entry name" value="Flagellar_basal_body_rod_CS"/>
</dbReference>
<dbReference type="Pfam" id="PF22692">
    <property type="entry name" value="LlgE_F_G_D1"/>
    <property type="match status" value="1"/>
</dbReference>
<dbReference type="PROSITE" id="PS00588">
    <property type="entry name" value="FLAGELLA_BB_ROD"/>
    <property type="match status" value="1"/>
</dbReference>
<evidence type="ECO:0000256" key="1">
    <source>
        <dbReference type="ARBA" id="ARBA00004117"/>
    </source>
</evidence>
<accession>A0ABV5AGN6</accession>
<dbReference type="PANTHER" id="PTHR30435:SF1">
    <property type="entry name" value="FLAGELLAR HOOK PROTEIN FLGE"/>
    <property type="match status" value="1"/>
</dbReference>
<keyword evidence="9" id="KW-1185">Reference proteome</keyword>
<feature type="domain" description="Flagellar basal-body/hook protein C-terminal" evidence="6">
    <location>
        <begin position="252"/>
        <end position="296"/>
    </location>
</feature>
<keyword evidence="3 4" id="KW-0975">Bacterial flagellum</keyword>
<evidence type="ECO:0000256" key="3">
    <source>
        <dbReference type="ARBA" id="ARBA00023143"/>
    </source>
</evidence>
<proteinExistence type="inferred from homology"/>
<sequence>MLRSMSSAISGMQAFQTDLDVVGNNIANVNTVGFKSSRTDFGDVLSQTLSGGNAGTTGGLGGTNPQQVGLGVKVTGTQLDMSGGPDQTTSSPTDLAINNAGFFVVKSNTGGATSGSTYLTRAGDFTVDSNDDLVLPNGFVAMGFQGSTAPSATTNETGLVPVNLSTMLAGVAPSGVTLPSSPNVQIGEDGSINVTGSDGKTYTVGYMALGTVPNPAGLEKVGDNMYGVVPSAGQVTYAAPNDTTAGTGTLSSGELEMSNVDLSNEFSEMIVAQNGYVANTHVIGTDSTILQALVNMKNS</sequence>
<dbReference type="InterPro" id="IPR001444">
    <property type="entry name" value="Flag_bb_rod_N"/>
</dbReference>
<evidence type="ECO:0000256" key="2">
    <source>
        <dbReference type="ARBA" id="ARBA00009677"/>
    </source>
</evidence>
<dbReference type="EMBL" id="JBDXSU010000011">
    <property type="protein sequence ID" value="MFB5191435.1"/>
    <property type="molecule type" value="Genomic_DNA"/>
</dbReference>
<reference evidence="8 9" key="1">
    <citation type="journal article" date="2024" name="Int. J. Mol. Sci.">
        <title>Exploration of Alicyclobacillus spp. Genome in Search of Antibiotic Resistance.</title>
        <authorList>
            <person name="Bucka-Kolendo J."/>
            <person name="Kiousi D.E."/>
            <person name="Dekowska A."/>
            <person name="Mikolajczuk-Szczyrba A."/>
            <person name="Karadedos D.M."/>
            <person name="Michael P."/>
            <person name="Galanis A."/>
            <person name="Sokolowska B."/>
        </authorList>
    </citation>
    <scope>NUCLEOTIDE SEQUENCE [LARGE SCALE GENOMIC DNA]</scope>
    <source>
        <strain evidence="8 9">KKP 3000</strain>
    </source>
</reference>
<keyword evidence="8" id="KW-0969">Cilium</keyword>
<dbReference type="Pfam" id="PF00460">
    <property type="entry name" value="Flg_bb_rod"/>
    <property type="match status" value="1"/>
</dbReference>
<evidence type="ECO:0000259" key="5">
    <source>
        <dbReference type="Pfam" id="PF00460"/>
    </source>
</evidence>
<keyword evidence="8" id="KW-0282">Flagellum</keyword>
<evidence type="ECO:0000259" key="7">
    <source>
        <dbReference type="Pfam" id="PF22692"/>
    </source>
</evidence>
<gene>
    <name evidence="8" type="ORF">KKP3000_000208</name>
</gene>
<organism evidence="8 9">
    <name type="scientific">Alicyclobacillus fastidiosus</name>
    <dbReference type="NCBI Taxonomy" id="392011"/>
    <lineage>
        <taxon>Bacteria</taxon>
        <taxon>Bacillati</taxon>
        <taxon>Bacillota</taxon>
        <taxon>Bacilli</taxon>
        <taxon>Bacillales</taxon>
        <taxon>Alicyclobacillaceae</taxon>
        <taxon>Alicyclobacillus</taxon>
    </lineage>
</organism>
<name>A0ABV5AGN6_9BACL</name>
<dbReference type="RefSeq" id="WP_275472921.1">
    <property type="nucleotide sequence ID" value="NZ_CP162940.1"/>
</dbReference>
<evidence type="ECO:0000256" key="4">
    <source>
        <dbReference type="RuleBase" id="RU362116"/>
    </source>
</evidence>
<dbReference type="InterPro" id="IPR053967">
    <property type="entry name" value="LlgE_F_G-like_D1"/>
</dbReference>